<evidence type="ECO:0000313" key="1">
    <source>
        <dbReference type="EMBL" id="PWS30568.1"/>
    </source>
</evidence>
<name>A0A317EZ86_9SPHI</name>
<organism evidence="1 2">
    <name type="scientific">Pedobacter paludis</name>
    <dbReference type="NCBI Taxonomy" id="2203212"/>
    <lineage>
        <taxon>Bacteria</taxon>
        <taxon>Pseudomonadati</taxon>
        <taxon>Bacteroidota</taxon>
        <taxon>Sphingobacteriia</taxon>
        <taxon>Sphingobacteriales</taxon>
        <taxon>Sphingobacteriaceae</taxon>
        <taxon>Pedobacter</taxon>
    </lineage>
</organism>
<dbReference type="Gene3D" id="1.25.40.390">
    <property type="match status" value="1"/>
</dbReference>
<dbReference type="SUPFAM" id="SSF48452">
    <property type="entry name" value="TPR-like"/>
    <property type="match status" value="1"/>
</dbReference>
<evidence type="ECO:0000313" key="2">
    <source>
        <dbReference type="Proteomes" id="UP000245391"/>
    </source>
</evidence>
<accession>A0A317EZ86</accession>
<comment type="caution">
    <text evidence="1">The sequence shown here is derived from an EMBL/GenBank/DDBJ whole genome shotgun (WGS) entry which is preliminary data.</text>
</comment>
<dbReference type="Proteomes" id="UP000245391">
    <property type="component" value="Unassembled WGS sequence"/>
</dbReference>
<protein>
    <submittedName>
        <fullName evidence="1">SusD/RagB family nutrient-binding outer membrane lipoprotein</fullName>
    </submittedName>
</protein>
<dbReference type="InterPro" id="IPR041662">
    <property type="entry name" value="SusD-like_2"/>
</dbReference>
<dbReference type="InterPro" id="IPR011990">
    <property type="entry name" value="TPR-like_helical_dom_sf"/>
</dbReference>
<sequence>MQKIFKYTLFSALAATLGLQSCKDAYFDKVAQNPNQVTSPTLASLLATSTAKAGVNNYNVASTITPYVQYTANPSASAASDTYQSIDFSGTWDALYFAMADANEMKKLAVTQGSSEYKGVADVLIAYNLIMVNDLFGDAPFSEAFNSANFTPKYDKQQDVYNQSMALIDEAITELAKTNATVKLTATSDLIYGSNATTERANWLKFAYALKARLLIKVSKTSSFNAANVLSAVSSSFASNAEDAQMATFTVRNFWASVAVANASQSLGGWLSEQLIDALNGTTYGILDPRIAKITDKTVNNVYIGTVNGAGNRLPGANTTKDECYISVNSTWTGNTSPIFIVTYAELKFIEAEAALPTDKPRAYAAYLAGINANMDKFQVPATDAGRIAYLADPRVAVGAAALTKDLIFKEKYIATYLNPEAWNDARRYDYQYKDFTLPVNVTLPTFIRRNDYPQGERSKNGANVPAEVPRTTKLWWDQ</sequence>
<gene>
    <name evidence="1" type="ORF">DF947_16665</name>
</gene>
<dbReference type="OrthoDB" id="9766256at2"/>
<dbReference type="RefSeq" id="WP_109931187.1">
    <property type="nucleotide sequence ID" value="NZ_QGNY01000006.1"/>
</dbReference>
<dbReference type="PROSITE" id="PS51257">
    <property type="entry name" value="PROKAR_LIPOPROTEIN"/>
    <property type="match status" value="1"/>
</dbReference>
<dbReference type="EMBL" id="QGNY01000006">
    <property type="protein sequence ID" value="PWS30568.1"/>
    <property type="molecule type" value="Genomic_DNA"/>
</dbReference>
<keyword evidence="2" id="KW-1185">Reference proteome</keyword>
<proteinExistence type="predicted"/>
<keyword evidence="1" id="KW-0449">Lipoprotein</keyword>
<reference evidence="2" key="1">
    <citation type="submission" date="2018-05" db="EMBL/GenBank/DDBJ databases">
        <title>Pedobacter paludis sp. nov., isolated from wetland soil.</title>
        <authorList>
            <person name="Zhang Y."/>
        </authorList>
    </citation>
    <scope>NUCLEOTIDE SEQUENCE [LARGE SCALE GENOMIC DNA]</scope>
    <source>
        <strain evidence="2">R-8</strain>
    </source>
</reference>
<dbReference type="Pfam" id="PF12771">
    <property type="entry name" value="SusD-like_2"/>
    <property type="match status" value="1"/>
</dbReference>
<dbReference type="AlphaFoldDB" id="A0A317EZ86"/>